<dbReference type="NCBIfam" id="TIGR03592">
    <property type="entry name" value="yidC_oxa1_cterm"/>
    <property type="match status" value="1"/>
</dbReference>
<keyword evidence="8" id="KW-0143">Chaperone</keyword>
<dbReference type="PANTHER" id="PTHR12428:SF65">
    <property type="entry name" value="CYTOCHROME C OXIDASE ASSEMBLY PROTEIN COX18, MITOCHONDRIAL"/>
    <property type="match status" value="1"/>
</dbReference>
<evidence type="ECO:0000256" key="4">
    <source>
        <dbReference type="ARBA" id="ARBA00022692"/>
    </source>
</evidence>
<feature type="domain" description="Membrane insertase YidC/Oxa/ALB C-terminal" evidence="11">
    <location>
        <begin position="28"/>
        <end position="247"/>
    </location>
</feature>
<evidence type="ECO:0000256" key="6">
    <source>
        <dbReference type="ARBA" id="ARBA00022989"/>
    </source>
</evidence>
<keyword evidence="3" id="KW-1003">Cell membrane</keyword>
<dbReference type="InterPro" id="IPR028055">
    <property type="entry name" value="YidC/Oxa/ALB_C"/>
</dbReference>
<keyword evidence="7 10" id="KW-0472">Membrane</keyword>
<dbReference type="Proteomes" id="UP000230340">
    <property type="component" value="Unassembled WGS sequence"/>
</dbReference>
<feature type="transmembrane region" description="Helical" evidence="10">
    <location>
        <begin position="7"/>
        <end position="24"/>
    </location>
</feature>
<keyword evidence="2" id="KW-0813">Transport</keyword>
<dbReference type="InterPro" id="IPR001708">
    <property type="entry name" value="YidC/ALB3/OXA1/COX18"/>
</dbReference>
<gene>
    <name evidence="12" type="ORF">COT49_01210</name>
</gene>
<evidence type="ECO:0000256" key="10">
    <source>
        <dbReference type="SAM" id="Phobius"/>
    </source>
</evidence>
<feature type="transmembrane region" description="Helical" evidence="10">
    <location>
        <begin position="211"/>
        <end position="234"/>
    </location>
</feature>
<dbReference type="EMBL" id="PEYT01000008">
    <property type="protein sequence ID" value="PIS23226.1"/>
    <property type="molecule type" value="Genomic_DNA"/>
</dbReference>
<name>A0A2H0XE66_UNCKA</name>
<evidence type="ECO:0000256" key="3">
    <source>
        <dbReference type="ARBA" id="ARBA00022475"/>
    </source>
</evidence>
<reference evidence="13" key="1">
    <citation type="submission" date="2017-09" db="EMBL/GenBank/DDBJ databases">
        <title>Depth-based differentiation of microbial function through sediment-hosted aquifers and enrichment of novel symbionts in the deep terrestrial subsurface.</title>
        <authorList>
            <person name="Probst A.J."/>
            <person name="Ladd B."/>
            <person name="Jarett J.K."/>
            <person name="Geller-Mcgrath D.E."/>
            <person name="Sieber C.M.K."/>
            <person name="Emerson J.B."/>
            <person name="Anantharaman K."/>
            <person name="Thomas B.C."/>
            <person name="Malmstrom R."/>
            <person name="Stieglmeier M."/>
            <person name="Klingl A."/>
            <person name="Woyke T."/>
            <person name="Ryan C.M."/>
            <person name="Banfield J.F."/>
        </authorList>
    </citation>
    <scope>NUCLEOTIDE SEQUENCE [LARGE SCALE GENOMIC DNA]</scope>
</reference>
<keyword evidence="5" id="KW-0653">Protein transport</keyword>
<comment type="caution">
    <text evidence="12">The sequence shown here is derived from an EMBL/GenBank/DDBJ whole genome shotgun (WGS) entry which is preliminary data.</text>
</comment>
<dbReference type="GO" id="GO:0032977">
    <property type="term" value="F:membrane insertase activity"/>
    <property type="evidence" value="ECO:0007669"/>
    <property type="project" value="InterPro"/>
</dbReference>
<evidence type="ECO:0000256" key="1">
    <source>
        <dbReference type="ARBA" id="ARBA00004651"/>
    </source>
</evidence>
<sequence length="250" mass="28386">MINIFQLLLTDPLLNLLIFFYKLLFDNFGLAIVGLTLLLKIVTLPLTIPSLKMMAKQKDIAGELAALKNTYGKDKTLFAKKQMELYKAHGINPASGCLPQILQFVILIALYQVFLAFLRHAESSASGMNSNLYFDFLKFSPEEKINTTFLYLNLAKPDPYYIMPVIAGAAQFVMSKLMMPKQVAKLEGAVVKETEEKKDDIMYNMQKQMMYMGPAMTVFLGAKFPSGLVFYWFLQTLFSVAPQWILTKKK</sequence>
<evidence type="ECO:0000313" key="13">
    <source>
        <dbReference type="Proteomes" id="UP000230340"/>
    </source>
</evidence>
<evidence type="ECO:0000256" key="8">
    <source>
        <dbReference type="ARBA" id="ARBA00023186"/>
    </source>
</evidence>
<evidence type="ECO:0000313" key="12">
    <source>
        <dbReference type="EMBL" id="PIS23226.1"/>
    </source>
</evidence>
<keyword evidence="6 10" id="KW-1133">Transmembrane helix</keyword>
<dbReference type="CDD" id="cd20070">
    <property type="entry name" value="5TM_YidC_Alb3"/>
    <property type="match status" value="1"/>
</dbReference>
<evidence type="ECO:0000259" key="11">
    <source>
        <dbReference type="Pfam" id="PF02096"/>
    </source>
</evidence>
<comment type="subcellular location">
    <subcellularLocation>
        <location evidence="1">Cell membrane</location>
        <topology evidence="1">Multi-pass membrane protein</topology>
    </subcellularLocation>
    <subcellularLocation>
        <location evidence="9">Membrane</location>
        <topology evidence="9">Multi-pass membrane protein</topology>
    </subcellularLocation>
</comment>
<evidence type="ECO:0000256" key="7">
    <source>
        <dbReference type="ARBA" id="ARBA00023136"/>
    </source>
</evidence>
<evidence type="ECO:0000256" key="2">
    <source>
        <dbReference type="ARBA" id="ARBA00022448"/>
    </source>
</evidence>
<feature type="transmembrane region" description="Helical" evidence="10">
    <location>
        <begin position="30"/>
        <end position="48"/>
    </location>
</feature>
<keyword evidence="4 9" id="KW-0812">Transmembrane</keyword>
<comment type="similarity">
    <text evidence="9">Belongs to the OXA1/ALB3/YidC family.</text>
</comment>
<evidence type="ECO:0000256" key="9">
    <source>
        <dbReference type="RuleBase" id="RU003945"/>
    </source>
</evidence>
<proteinExistence type="inferred from homology"/>
<dbReference type="Pfam" id="PF02096">
    <property type="entry name" value="60KD_IMP"/>
    <property type="match status" value="1"/>
</dbReference>
<dbReference type="InterPro" id="IPR047196">
    <property type="entry name" value="YidC_ALB_C"/>
</dbReference>
<feature type="transmembrane region" description="Helical" evidence="10">
    <location>
        <begin position="101"/>
        <end position="121"/>
    </location>
</feature>
<dbReference type="GO" id="GO:0051205">
    <property type="term" value="P:protein insertion into membrane"/>
    <property type="evidence" value="ECO:0007669"/>
    <property type="project" value="TreeGrafter"/>
</dbReference>
<dbReference type="GO" id="GO:0015031">
    <property type="term" value="P:protein transport"/>
    <property type="evidence" value="ECO:0007669"/>
    <property type="project" value="UniProtKB-KW"/>
</dbReference>
<organism evidence="12 13">
    <name type="scientific">candidate division WWE3 bacterium CG08_land_8_20_14_0_20_40_13</name>
    <dbReference type="NCBI Taxonomy" id="1975084"/>
    <lineage>
        <taxon>Bacteria</taxon>
        <taxon>Katanobacteria</taxon>
    </lineage>
</organism>
<dbReference type="PANTHER" id="PTHR12428">
    <property type="entry name" value="OXA1"/>
    <property type="match status" value="1"/>
</dbReference>
<dbReference type="GO" id="GO:0005886">
    <property type="term" value="C:plasma membrane"/>
    <property type="evidence" value="ECO:0007669"/>
    <property type="project" value="UniProtKB-SubCell"/>
</dbReference>
<accession>A0A2H0XE66</accession>
<evidence type="ECO:0000256" key="5">
    <source>
        <dbReference type="ARBA" id="ARBA00022927"/>
    </source>
</evidence>
<dbReference type="AlphaFoldDB" id="A0A2H0XE66"/>
<protein>
    <recommendedName>
        <fullName evidence="11">Membrane insertase YidC/Oxa/ALB C-terminal domain-containing protein</fullName>
    </recommendedName>
</protein>